<dbReference type="SUPFAM" id="SSF47616">
    <property type="entry name" value="GST C-terminal domain-like"/>
    <property type="match status" value="1"/>
</dbReference>
<evidence type="ECO:0000256" key="1">
    <source>
        <dbReference type="ARBA" id="ARBA00007409"/>
    </source>
</evidence>
<dbReference type="SFLD" id="SFLDS00019">
    <property type="entry name" value="Glutathione_Transferase_(cytos"/>
    <property type="match status" value="1"/>
</dbReference>
<dbReference type="EMBL" id="WIUZ02000019">
    <property type="protein sequence ID" value="KAF9779602.1"/>
    <property type="molecule type" value="Genomic_DNA"/>
</dbReference>
<feature type="domain" description="GST C-terminal" evidence="3">
    <location>
        <begin position="132"/>
        <end position="255"/>
    </location>
</feature>
<dbReference type="InterPro" id="IPR004046">
    <property type="entry name" value="GST_C"/>
</dbReference>
<dbReference type="Pfam" id="PF13409">
    <property type="entry name" value="GST_N_2"/>
    <property type="match status" value="1"/>
</dbReference>
<evidence type="ECO:0000259" key="2">
    <source>
        <dbReference type="PROSITE" id="PS50404"/>
    </source>
</evidence>
<dbReference type="PANTHER" id="PTHR44051">
    <property type="entry name" value="GLUTATHIONE S-TRANSFERASE-RELATED"/>
    <property type="match status" value="1"/>
</dbReference>
<evidence type="ECO:0000259" key="3">
    <source>
        <dbReference type="PROSITE" id="PS50405"/>
    </source>
</evidence>
<proteinExistence type="inferred from homology"/>
<evidence type="ECO:0000313" key="4">
    <source>
        <dbReference type="EMBL" id="KAF9779602.1"/>
    </source>
</evidence>
<dbReference type="Gene3D" id="1.20.1050.10">
    <property type="match status" value="1"/>
</dbReference>
<keyword evidence="5" id="KW-1185">Reference proteome</keyword>
<reference evidence="4" key="1">
    <citation type="journal article" date="2020" name="Nat. Commun.">
        <title>Large-scale genome sequencing of mycorrhizal fungi provides insights into the early evolution of symbiotic traits.</title>
        <authorList>
            <person name="Miyauchi S."/>
            <person name="Kiss E."/>
            <person name="Kuo A."/>
            <person name="Drula E."/>
            <person name="Kohler A."/>
            <person name="Sanchez-Garcia M."/>
            <person name="Morin E."/>
            <person name="Andreopoulos B."/>
            <person name="Barry K.W."/>
            <person name="Bonito G."/>
            <person name="Buee M."/>
            <person name="Carver A."/>
            <person name="Chen C."/>
            <person name="Cichocki N."/>
            <person name="Clum A."/>
            <person name="Culley D."/>
            <person name="Crous P.W."/>
            <person name="Fauchery L."/>
            <person name="Girlanda M."/>
            <person name="Hayes R.D."/>
            <person name="Keri Z."/>
            <person name="LaButti K."/>
            <person name="Lipzen A."/>
            <person name="Lombard V."/>
            <person name="Magnuson J."/>
            <person name="Maillard F."/>
            <person name="Murat C."/>
            <person name="Nolan M."/>
            <person name="Ohm R.A."/>
            <person name="Pangilinan J."/>
            <person name="Pereira M.F."/>
            <person name="Perotto S."/>
            <person name="Peter M."/>
            <person name="Pfister S."/>
            <person name="Riley R."/>
            <person name="Sitrit Y."/>
            <person name="Stielow J.B."/>
            <person name="Szollosi G."/>
            <person name="Zifcakova L."/>
            <person name="Stursova M."/>
            <person name="Spatafora J.W."/>
            <person name="Tedersoo L."/>
            <person name="Vaario L.M."/>
            <person name="Yamada A."/>
            <person name="Yan M."/>
            <person name="Wang P."/>
            <person name="Xu J."/>
            <person name="Bruns T."/>
            <person name="Baldrian P."/>
            <person name="Vilgalys R."/>
            <person name="Dunand C."/>
            <person name="Henrissat B."/>
            <person name="Grigoriev I.V."/>
            <person name="Hibbett D."/>
            <person name="Nagy L.G."/>
            <person name="Martin F.M."/>
        </authorList>
    </citation>
    <scope>NUCLEOTIDE SEQUENCE</scope>
    <source>
        <strain evidence="4">UH-Tt-Lm1</strain>
    </source>
</reference>
<dbReference type="PROSITE" id="PS50404">
    <property type="entry name" value="GST_NTER"/>
    <property type="match status" value="1"/>
</dbReference>
<dbReference type="InterPro" id="IPR010987">
    <property type="entry name" value="Glutathione-S-Trfase_C-like"/>
</dbReference>
<reference evidence="4" key="2">
    <citation type="submission" date="2020-11" db="EMBL/GenBank/DDBJ databases">
        <authorList>
            <consortium name="DOE Joint Genome Institute"/>
            <person name="Kuo A."/>
            <person name="Miyauchi S."/>
            <person name="Kiss E."/>
            <person name="Drula E."/>
            <person name="Kohler A."/>
            <person name="Sanchez-Garcia M."/>
            <person name="Andreopoulos B."/>
            <person name="Barry K.W."/>
            <person name="Bonito G."/>
            <person name="Buee M."/>
            <person name="Carver A."/>
            <person name="Chen C."/>
            <person name="Cichocki N."/>
            <person name="Clum A."/>
            <person name="Culley D."/>
            <person name="Crous P.W."/>
            <person name="Fauchery L."/>
            <person name="Girlanda M."/>
            <person name="Hayes R."/>
            <person name="Keri Z."/>
            <person name="Labutti K."/>
            <person name="Lipzen A."/>
            <person name="Lombard V."/>
            <person name="Magnuson J."/>
            <person name="Maillard F."/>
            <person name="Morin E."/>
            <person name="Murat C."/>
            <person name="Nolan M."/>
            <person name="Ohm R."/>
            <person name="Pangilinan J."/>
            <person name="Pereira M."/>
            <person name="Perotto S."/>
            <person name="Peter M."/>
            <person name="Riley R."/>
            <person name="Sitrit Y."/>
            <person name="Stielow B."/>
            <person name="Szollosi G."/>
            <person name="Zifcakova L."/>
            <person name="Stursova M."/>
            <person name="Spatafora J.W."/>
            <person name="Tedersoo L."/>
            <person name="Vaario L.-M."/>
            <person name="Yamada A."/>
            <person name="Yan M."/>
            <person name="Wang P."/>
            <person name="Xu J."/>
            <person name="Bruns T."/>
            <person name="Baldrian P."/>
            <person name="Vilgalys R."/>
            <person name="Henrissat B."/>
            <person name="Grigoriev I.V."/>
            <person name="Hibbett D."/>
            <person name="Nagy L.G."/>
            <person name="Martin F.M."/>
        </authorList>
    </citation>
    <scope>NUCLEOTIDE SEQUENCE</scope>
    <source>
        <strain evidence="4">UH-Tt-Lm1</strain>
    </source>
</reference>
<name>A0A9P6H524_9AGAM</name>
<dbReference type="Gene3D" id="3.40.30.10">
    <property type="entry name" value="Glutaredoxin"/>
    <property type="match status" value="1"/>
</dbReference>
<comment type="similarity">
    <text evidence="1">Belongs to the GST superfamily.</text>
</comment>
<dbReference type="PROSITE" id="PS50405">
    <property type="entry name" value="GST_CTER"/>
    <property type="match status" value="1"/>
</dbReference>
<dbReference type="SFLD" id="SFLDG00358">
    <property type="entry name" value="Main_(cytGST)"/>
    <property type="match status" value="1"/>
</dbReference>
<organism evidence="4 5">
    <name type="scientific">Thelephora terrestris</name>
    <dbReference type="NCBI Taxonomy" id="56493"/>
    <lineage>
        <taxon>Eukaryota</taxon>
        <taxon>Fungi</taxon>
        <taxon>Dikarya</taxon>
        <taxon>Basidiomycota</taxon>
        <taxon>Agaricomycotina</taxon>
        <taxon>Agaricomycetes</taxon>
        <taxon>Thelephorales</taxon>
        <taxon>Thelephoraceae</taxon>
        <taxon>Thelephora</taxon>
    </lineage>
</organism>
<dbReference type="Pfam" id="PF00043">
    <property type="entry name" value="GST_C"/>
    <property type="match status" value="1"/>
</dbReference>
<feature type="domain" description="GST N-terminal" evidence="2">
    <location>
        <begin position="26"/>
        <end position="123"/>
    </location>
</feature>
<dbReference type="InterPro" id="IPR036282">
    <property type="entry name" value="Glutathione-S-Trfase_C_sf"/>
</dbReference>
<evidence type="ECO:0000313" key="5">
    <source>
        <dbReference type="Proteomes" id="UP000736335"/>
    </source>
</evidence>
<gene>
    <name evidence="4" type="ORF">BJ322DRAFT_364944</name>
</gene>
<dbReference type="PANTHER" id="PTHR44051:SF8">
    <property type="entry name" value="GLUTATHIONE S-TRANSFERASE GSTA"/>
    <property type="match status" value="1"/>
</dbReference>
<dbReference type="SUPFAM" id="SSF52833">
    <property type="entry name" value="Thioredoxin-like"/>
    <property type="match status" value="1"/>
</dbReference>
<dbReference type="OrthoDB" id="422574at2759"/>
<dbReference type="InterPro" id="IPR004045">
    <property type="entry name" value="Glutathione_S-Trfase_N"/>
</dbReference>
<dbReference type="InterPro" id="IPR036249">
    <property type="entry name" value="Thioredoxin-like_sf"/>
</dbReference>
<dbReference type="AlphaFoldDB" id="A0A9P6H524"/>
<protein>
    <submittedName>
        <fullName evidence="4">Glutathione S-transferase</fullName>
    </submittedName>
</protein>
<accession>A0A9P6H524</accession>
<sequence>MYRASFLLTATTRLRSIHRQMSTAAKAPFILYTEGTPNGKKISVYLEELKSIYGDKVAYDVEHIALRTGKQKEPWFIDTLNPNGKIPVLVDRNRPSTTGAEGFAVFETAAILLYLSQHYDPEHKLWFDLAKQPEDYSEMLQWIFFAHGGVGPMQGQLVYYNKFAPEDVPHAKKRYLEETKRLYSVLEIRLKNRDWLAGPGTGVYSIADINVFPWIKGHTFSGIESIDEFPRLKAWFDRIEARPTVQAGLAVPKTQ</sequence>
<dbReference type="Proteomes" id="UP000736335">
    <property type="component" value="Unassembled WGS sequence"/>
</dbReference>
<dbReference type="SFLD" id="SFLDG01151">
    <property type="entry name" value="Main.2:_Nu-like"/>
    <property type="match status" value="1"/>
</dbReference>
<comment type="caution">
    <text evidence="4">The sequence shown here is derived from an EMBL/GenBank/DDBJ whole genome shotgun (WGS) entry which is preliminary data.</text>
</comment>
<dbReference type="InterPro" id="IPR040079">
    <property type="entry name" value="Glutathione_S-Trfase"/>
</dbReference>
<dbReference type="CDD" id="cd03048">
    <property type="entry name" value="GST_N_Ure2p_like"/>
    <property type="match status" value="1"/>
</dbReference>